<dbReference type="AlphaFoldDB" id="A0A1F4U232"/>
<evidence type="ECO:0000313" key="3">
    <source>
        <dbReference type="EMBL" id="OGC38363.1"/>
    </source>
</evidence>
<dbReference type="EMBL" id="MEUS01000034">
    <property type="protein sequence ID" value="OGC38363.1"/>
    <property type="molecule type" value="Genomic_DNA"/>
</dbReference>
<dbReference type="PANTHER" id="PTHR31157:SF1">
    <property type="entry name" value="SCP DOMAIN-CONTAINING PROTEIN"/>
    <property type="match status" value="1"/>
</dbReference>
<feature type="domain" description="SCP" evidence="2">
    <location>
        <begin position="82"/>
        <end position="199"/>
    </location>
</feature>
<accession>A0A1F4U232</accession>
<proteinExistence type="predicted"/>
<dbReference type="CDD" id="cd05379">
    <property type="entry name" value="CAP_bacterial"/>
    <property type="match status" value="1"/>
</dbReference>
<sequence length="317" mass="36032">MSKKHGIAKWRKDPKCIEKYQFLYHILPHPLHHKRATLLSTGAFFSYLLLIVLLMGLFRFIPAIFPGVLGYASNINVRDLLTKTNTEREKSNLSLLVLNEKLSKAAEEKAKNMFKEDYWAHVSPKGVEPWDFIVSQDYDYTYAGENLAKNFSSSLDVVKAWMESPSHRENVLNRNYKEIGFAVVNGVLDGYETTLVVQMFGTPRDITQVATKQEEARVLDQISTQAYATKPANNENSVQQPVQGYEVVYTPKVDVSTITRMVSAAFVVFIISLLVVDVWYSRKKGIVKFTGHTLAHIIVLIFAVLSIWFLLIPGRIL</sequence>
<keyword evidence="1" id="KW-0472">Membrane</keyword>
<keyword evidence="1" id="KW-0812">Transmembrane</keyword>
<dbReference type="Proteomes" id="UP000178270">
    <property type="component" value="Unassembled WGS sequence"/>
</dbReference>
<comment type="caution">
    <text evidence="3">The sequence shown here is derived from an EMBL/GenBank/DDBJ whole genome shotgun (WGS) entry which is preliminary data.</text>
</comment>
<evidence type="ECO:0000259" key="2">
    <source>
        <dbReference type="Pfam" id="PF00188"/>
    </source>
</evidence>
<evidence type="ECO:0000256" key="1">
    <source>
        <dbReference type="SAM" id="Phobius"/>
    </source>
</evidence>
<evidence type="ECO:0000313" key="4">
    <source>
        <dbReference type="Proteomes" id="UP000178270"/>
    </source>
</evidence>
<feature type="transmembrane region" description="Helical" evidence="1">
    <location>
        <begin position="44"/>
        <end position="65"/>
    </location>
</feature>
<dbReference type="Pfam" id="PF00188">
    <property type="entry name" value="CAP"/>
    <property type="match status" value="1"/>
</dbReference>
<protein>
    <recommendedName>
        <fullName evidence="2">SCP domain-containing protein</fullName>
    </recommendedName>
</protein>
<dbReference type="PANTHER" id="PTHR31157">
    <property type="entry name" value="SCP DOMAIN-CONTAINING PROTEIN"/>
    <property type="match status" value="1"/>
</dbReference>
<dbReference type="InterPro" id="IPR035940">
    <property type="entry name" value="CAP_sf"/>
</dbReference>
<name>A0A1F4U232_UNCKA</name>
<keyword evidence="1" id="KW-1133">Transmembrane helix</keyword>
<gene>
    <name evidence="3" type="ORF">A3K42_00575</name>
</gene>
<dbReference type="SUPFAM" id="SSF55797">
    <property type="entry name" value="PR-1-like"/>
    <property type="match status" value="1"/>
</dbReference>
<feature type="transmembrane region" description="Helical" evidence="1">
    <location>
        <begin position="293"/>
        <end position="312"/>
    </location>
</feature>
<reference evidence="3 4" key="1">
    <citation type="journal article" date="2016" name="Nat. Commun.">
        <title>Thousands of microbial genomes shed light on interconnected biogeochemical processes in an aquifer system.</title>
        <authorList>
            <person name="Anantharaman K."/>
            <person name="Brown C.T."/>
            <person name="Hug L.A."/>
            <person name="Sharon I."/>
            <person name="Castelle C.J."/>
            <person name="Probst A.J."/>
            <person name="Thomas B.C."/>
            <person name="Singh A."/>
            <person name="Wilkins M.J."/>
            <person name="Karaoz U."/>
            <person name="Brodie E.L."/>
            <person name="Williams K.H."/>
            <person name="Hubbard S.S."/>
            <person name="Banfield J.F."/>
        </authorList>
    </citation>
    <scope>NUCLEOTIDE SEQUENCE [LARGE SCALE GENOMIC DNA]</scope>
</reference>
<feature type="transmembrane region" description="Helical" evidence="1">
    <location>
        <begin position="261"/>
        <end position="281"/>
    </location>
</feature>
<organism evidence="3 4">
    <name type="scientific">candidate division WWE3 bacterium RBG_13_37_7</name>
    <dbReference type="NCBI Taxonomy" id="1802609"/>
    <lineage>
        <taxon>Bacteria</taxon>
        <taxon>Katanobacteria</taxon>
    </lineage>
</organism>
<dbReference type="Gene3D" id="3.40.33.10">
    <property type="entry name" value="CAP"/>
    <property type="match status" value="1"/>
</dbReference>
<dbReference type="InterPro" id="IPR014044">
    <property type="entry name" value="CAP_dom"/>
</dbReference>